<organism evidence="1 2">
    <name type="scientific">Adhaeribacter arboris</name>
    <dbReference type="NCBI Taxonomy" id="2072846"/>
    <lineage>
        <taxon>Bacteria</taxon>
        <taxon>Pseudomonadati</taxon>
        <taxon>Bacteroidota</taxon>
        <taxon>Cytophagia</taxon>
        <taxon>Cytophagales</taxon>
        <taxon>Hymenobacteraceae</taxon>
        <taxon>Adhaeribacter</taxon>
    </lineage>
</organism>
<dbReference type="RefSeq" id="WP_106929553.1">
    <property type="nucleotide sequence ID" value="NZ_PYFT01000001.1"/>
</dbReference>
<comment type="caution">
    <text evidence="1">The sequence shown here is derived from an EMBL/GenBank/DDBJ whole genome shotgun (WGS) entry which is preliminary data.</text>
</comment>
<accession>A0A2T2YF57</accession>
<evidence type="ECO:0000313" key="2">
    <source>
        <dbReference type="Proteomes" id="UP000240357"/>
    </source>
</evidence>
<dbReference type="Proteomes" id="UP000240357">
    <property type="component" value="Unassembled WGS sequence"/>
</dbReference>
<dbReference type="AlphaFoldDB" id="A0A2T2YF57"/>
<keyword evidence="2" id="KW-1185">Reference proteome</keyword>
<protein>
    <submittedName>
        <fullName evidence="1">Uncharacterized protein</fullName>
    </submittedName>
</protein>
<proteinExistence type="predicted"/>
<gene>
    <name evidence="1" type="ORF">AHMF7605_11805</name>
</gene>
<dbReference type="EMBL" id="PYFT01000001">
    <property type="protein sequence ID" value="PSR54156.1"/>
    <property type="molecule type" value="Genomic_DNA"/>
</dbReference>
<name>A0A2T2YF57_9BACT</name>
<dbReference type="OrthoDB" id="770653at2"/>
<reference evidence="1 2" key="1">
    <citation type="submission" date="2018-03" db="EMBL/GenBank/DDBJ databases">
        <title>Adhaeribacter sp. HMF7605 Genome sequencing and assembly.</title>
        <authorList>
            <person name="Kang H."/>
            <person name="Kang J."/>
            <person name="Cha I."/>
            <person name="Kim H."/>
            <person name="Joh K."/>
        </authorList>
    </citation>
    <scope>NUCLEOTIDE SEQUENCE [LARGE SCALE GENOMIC DNA]</scope>
    <source>
        <strain evidence="1 2">HMF7605</strain>
    </source>
</reference>
<evidence type="ECO:0000313" key="1">
    <source>
        <dbReference type="EMBL" id="PSR54156.1"/>
    </source>
</evidence>
<sequence length="148" mass="16072">MKAQFNQASINRMLEKRLEGLHNAVFSRLQLIGLEFVRNAREFGEYNDITGNLRSSIGFLILKDGQIVENNFQAADKGTDRATGMARGQALAEELAARHSAGYVLIVVAGMEYAASVESKGKDVLTGSSLTAETQLQEAIQAIGAKIR</sequence>